<dbReference type="AlphaFoldDB" id="A0AA95KQ50"/>
<evidence type="ECO:0000259" key="1">
    <source>
        <dbReference type="Pfam" id="PF13524"/>
    </source>
</evidence>
<dbReference type="EMBL" id="CP126056">
    <property type="protein sequence ID" value="WHX11602.1"/>
    <property type="molecule type" value="Genomic_DNA"/>
</dbReference>
<dbReference type="Pfam" id="PF13524">
    <property type="entry name" value="Glyco_trans_1_2"/>
    <property type="match status" value="1"/>
</dbReference>
<reference evidence="2" key="1">
    <citation type="journal article" date="2023" name="Nat. Commun.">
        <title>Identification of a novel Human Milk Oligosaccharides utilization cluster in the infant gut commensal Bacteroides dorei.</title>
        <authorList>
            <person name="Kijner S."/>
            <person name="Ennis D."/>
            <person name="Shmorak S."/>
            <person name="Florentin A."/>
            <person name="Yassour M."/>
        </authorList>
    </citation>
    <scope>NUCLEOTIDE SEQUENCE</scope>
    <source>
        <strain evidence="2">2</strain>
    </source>
</reference>
<dbReference type="InterPro" id="IPR055259">
    <property type="entry name" value="YkvP/CgeB_Glyco_trans-like"/>
</dbReference>
<dbReference type="Proteomes" id="UP001177934">
    <property type="component" value="Chromosome"/>
</dbReference>
<feature type="domain" description="Spore protein YkvP/CgeB glycosyl transferase-like" evidence="1">
    <location>
        <begin position="1"/>
        <end position="59"/>
    </location>
</feature>
<organism evidence="2 3">
    <name type="scientific">Phocaeicola dorei</name>
    <dbReference type="NCBI Taxonomy" id="357276"/>
    <lineage>
        <taxon>Bacteria</taxon>
        <taxon>Pseudomonadati</taxon>
        <taxon>Bacteroidota</taxon>
        <taxon>Bacteroidia</taxon>
        <taxon>Bacteroidales</taxon>
        <taxon>Bacteroidaceae</taxon>
        <taxon>Phocaeicola</taxon>
    </lineage>
</organism>
<protein>
    <submittedName>
        <fullName evidence="2">Glycosyltransferase</fullName>
    </submittedName>
</protein>
<evidence type="ECO:0000313" key="3">
    <source>
        <dbReference type="Proteomes" id="UP001177934"/>
    </source>
</evidence>
<accession>A0AA95KQ50</accession>
<proteinExistence type="predicted"/>
<gene>
    <name evidence="2" type="ORF">QNN11_10355</name>
</gene>
<name>A0AA95KQ50_9BACT</name>
<sequence>MMAERTDEHLSMFEENKEAVYFSSKEELLEKCKYYLVHDSERKSIALAGRKRCITSGYSNEGMIRSAFKLIYNKKG</sequence>
<evidence type="ECO:0000313" key="2">
    <source>
        <dbReference type="EMBL" id="WHX11602.1"/>
    </source>
</evidence>